<organism evidence="2 3">
    <name type="scientific">Armillaria borealis</name>
    <dbReference type="NCBI Taxonomy" id="47425"/>
    <lineage>
        <taxon>Eukaryota</taxon>
        <taxon>Fungi</taxon>
        <taxon>Dikarya</taxon>
        <taxon>Basidiomycota</taxon>
        <taxon>Agaricomycotina</taxon>
        <taxon>Agaricomycetes</taxon>
        <taxon>Agaricomycetidae</taxon>
        <taxon>Agaricales</taxon>
        <taxon>Marasmiineae</taxon>
        <taxon>Physalacriaceae</taxon>
        <taxon>Armillaria</taxon>
    </lineage>
</organism>
<dbReference type="EMBL" id="JAUEPT010000084">
    <property type="protein sequence ID" value="KAK0433162.1"/>
    <property type="molecule type" value="Genomic_DNA"/>
</dbReference>
<evidence type="ECO:0000313" key="2">
    <source>
        <dbReference type="EMBL" id="KAK0433162.1"/>
    </source>
</evidence>
<keyword evidence="1" id="KW-1133">Transmembrane helix</keyword>
<sequence length="266" mass="29923">MSEPTNVDNQVVIAERGDQRIAIPKRTFLKRSFSSFQAFANQQLDTAGSTLVTRSLRGQEGQEVRVPKQHWAEVQPLIRSVQIQPPPPPSTSICDTVKAIIYAVIFIAVVIFLKANGFRTHPSPFILLVDVKKVEVLHRGPEMIITGPSPAMSSFLEYRSCLRQDIISSARESGSFLSLDDVCKDSAADYNVIDEAGIVHVLMALRTYYYWGNATSFSLVELQKEWERVVLLLPCGNSEVSAMMFTPYLTDTEFNFWDQRVMMPTV</sequence>
<comment type="caution">
    <text evidence="2">The sequence shown here is derived from an EMBL/GenBank/DDBJ whole genome shotgun (WGS) entry which is preliminary data.</text>
</comment>
<proteinExistence type="predicted"/>
<accession>A0AA39IZ37</accession>
<name>A0AA39IZ37_9AGAR</name>
<gene>
    <name evidence="2" type="ORF">EV421DRAFT_1741763</name>
</gene>
<keyword evidence="1" id="KW-0472">Membrane</keyword>
<protein>
    <submittedName>
        <fullName evidence="2">Uncharacterized protein</fullName>
    </submittedName>
</protein>
<keyword evidence="1" id="KW-0812">Transmembrane</keyword>
<evidence type="ECO:0000313" key="3">
    <source>
        <dbReference type="Proteomes" id="UP001175226"/>
    </source>
</evidence>
<feature type="transmembrane region" description="Helical" evidence="1">
    <location>
        <begin position="99"/>
        <end position="118"/>
    </location>
</feature>
<reference evidence="2" key="1">
    <citation type="submission" date="2023-06" db="EMBL/GenBank/DDBJ databases">
        <authorList>
            <consortium name="Lawrence Berkeley National Laboratory"/>
            <person name="Ahrendt S."/>
            <person name="Sahu N."/>
            <person name="Indic B."/>
            <person name="Wong-Bajracharya J."/>
            <person name="Merenyi Z."/>
            <person name="Ke H.-M."/>
            <person name="Monk M."/>
            <person name="Kocsube S."/>
            <person name="Drula E."/>
            <person name="Lipzen A."/>
            <person name="Balint B."/>
            <person name="Henrissat B."/>
            <person name="Andreopoulos B."/>
            <person name="Martin F.M."/>
            <person name="Harder C.B."/>
            <person name="Rigling D."/>
            <person name="Ford K.L."/>
            <person name="Foster G.D."/>
            <person name="Pangilinan J."/>
            <person name="Papanicolaou A."/>
            <person name="Barry K."/>
            <person name="LaButti K."/>
            <person name="Viragh M."/>
            <person name="Koriabine M."/>
            <person name="Yan M."/>
            <person name="Riley R."/>
            <person name="Champramary S."/>
            <person name="Plett K.L."/>
            <person name="Tsai I.J."/>
            <person name="Slot J."/>
            <person name="Sipos G."/>
            <person name="Plett J."/>
            <person name="Nagy L.G."/>
            <person name="Grigoriev I.V."/>
        </authorList>
    </citation>
    <scope>NUCLEOTIDE SEQUENCE</scope>
    <source>
        <strain evidence="2">FPL87.14</strain>
    </source>
</reference>
<dbReference type="Proteomes" id="UP001175226">
    <property type="component" value="Unassembled WGS sequence"/>
</dbReference>
<evidence type="ECO:0000256" key="1">
    <source>
        <dbReference type="SAM" id="Phobius"/>
    </source>
</evidence>
<keyword evidence="3" id="KW-1185">Reference proteome</keyword>
<dbReference type="AlphaFoldDB" id="A0AA39IZ37"/>